<gene>
    <name evidence="10" type="ordered locus">AALP_Aa2g073600</name>
</gene>
<keyword evidence="3 8" id="KW-0349">Heme</keyword>
<dbReference type="PRINTS" id="PR00385">
    <property type="entry name" value="P450"/>
</dbReference>
<proteinExistence type="inferred from homology"/>
<evidence type="ECO:0000256" key="9">
    <source>
        <dbReference type="RuleBase" id="RU000461"/>
    </source>
</evidence>
<evidence type="ECO:0008006" key="12">
    <source>
        <dbReference type="Google" id="ProtNLM"/>
    </source>
</evidence>
<evidence type="ECO:0000313" key="10">
    <source>
        <dbReference type="EMBL" id="KFK41010.1"/>
    </source>
</evidence>
<accession>A0A087HFV8</accession>
<evidence type="ECO:0000313" key="11">
    <source>
        <dbReference type="Proteomes" id="UP000029120"/>
    </source>
</evidence>
<dbReference type="eggNOG" id="KOG0157">
    <property type="taxonomic scope" value="Eukaryota"/>
</dbReference>
<evidence type="ECO:0000256" key="3">
    <source>
        <dbReference type="ARBA" id="ARBA00022617"/>
    </source>
</evidence>
<dbReference type="PANTHER" id="PTHR24286">
    <property type="entry name" value="CYTOCHROME P450 26"/>
    <property type="match status" value="1"/>
</dbReference>
<dbReference type="GO" id="GO:0016705">
    <property type="term" value="F:oxidoreductase activity, acting on paired donors, with incorporation or reduction of molecular oxygen"/>
    <property type="evidence" value="ECO:0007669"/>
    <property type="project" value="InterPro"/>
</dbReference>
<dbReference type="GO" id="GO:0010268">
    <property type="term" value="P:brassinosteroid homeostasis"/>
    <property type="evidence" value="ECO:0007669"/>
    <property type="project" value="TreeGrafter"/>
</dbReference>
<dbReference type="OrthoDB" id="2789670at2759"/>
<dbReference type="Gramene" id="KFK41010">
    <property type="protein sequence ID" value="KFK41010"/>
    <property type="gene ID" value="AALP_AA2G073600"/>
</dbReference>
<dbReference type="GO" id="GO:0004497">
    <property type="term" value="F:monooxygenase activity"/>
    <property type="evidence" value="ECO:0007669"/>
    <property type="project" value="UniProtKB-KW"/>
</dbReference>
<keyword evidence="6" id="KW-1133">Transmembrane helix</keyword>
<keyword evidence="9" id="KW-0503">Monooxygenase</keyword>
<keyword evidence="9" id="KW-0560">Oxidoreductase</keyword>
<dbReference type="InterPro" id="IPR017972">
    <property type="entry name" value="Cyt_P450_CS"/>
</dbReference>
<evidence type="ECO:0000256" key="8">
    <source>
        <dbReference type="PIRSR" id="PIRSR602401-1"/>
    </source>
</evidence>
<organism evidence="10 11">
    <name type="scientific">Arabis alpina</name>
    <name type="common">Alpine rock-cress</name>
    <dbReference type="NCBI Taxonomy" id="50452"/>
    <lineage>
        <taxon>Eukaryota</taxon>
        <taxon>Viridiplantae</taxon>
        <taxon>Streptophyta</taxon>
        <taxon>Embryophyta</taxon>
        <taxon>Tracheophyta</taxon>
        <taxon>Spermatophyta</taxon>
        <taxon>Magnoliopsida</taxon>
        <taxon>eudicotyledons</taxon>
        <taxon>Gunneridae</taxon>
        <taxon>Pentapetalae</taxon>
        <taxon>rosids</taxon>
        <taxon>malvids</taxon>
        <taxon>Brassicales</taxon>
        <taxon>Brassicaceae</taxon>
        <taxon>Arabideae</taxon>
        <taxon>Arabis</taxon>
    </lineage>
</organism>
<evidence type="ECO:0000256" key="5">
    <source>
        <dbReference type="ARBA" id="ARBA00022723"/>
    </source>
</evidence>
<dbReference type="InterPro" id="IPR036396">
    <property type="entry name" value="Cyt_P450_sf"/>
</dbReference>
<keyword evidence="6" id="KW-0472">Membrane</keyword>
<dbReference type="PROSITE" id="PS00086">
    <property type="entry name" value="CYTOCHROME_P450"/>
    <property type="match status" value="1"/>
</dbReference>
<dbReference type="AlphaFoldDB" id="A0A087HFV8"/>
<dbReference type="Gene3D" id="1.10.630.10">
    <property type="entry name" value="Cytochrome P450"/>
    <property type="match status" value="1"/>
</dbReference>
<comment type="similarity">
    <text evidence="2 9">Belongs to the cytochrome P450 family.</text>
</comment>
<keyword evidence="5 8" id="KW-0479">Metal-binding</keyword>
<evidence type="ECO:0000256" key="6">
    <source>
        <dbReference type="ARBA" id="ARBA00022989"/>
    </source>
</evidence>
<reference evidence="11" key="1">
    <citation type="journal article" date="2015" name="Nat. Plants">
        <title>Genome expansion of Arabis alpina linked with retrotransposition and reduced symmetric DNA methylation.</title>
        <authorList>
            <person name="Willing E.M."/>
            <person name="Rawat V."/>
            <person name="Mandakova T."/>
            <person name="Maumus F."/>
            <person name="James G.V."/>
            <person name="Nordstroem K.J."/>
            <person name="Becker C."/>
            <person name="Warthmann N."/>
            <person name="Chica C."/>
            <person name="Szarzynska B."/>
            <person name="Zytnicki M."/>
            <person name="Albani M.C."/>
            <person name="Kiefer C."/>
            <person name="Bergonzi S."/>
            <person name="Castaings L."/>
            <person name="Mateos J.L."/>
            <person name="Berns M.C."/>
            <person name="Bujdoso N."/>
            <person name="Piofczyk T."/>
            <person name="de Lorenzo L."/>
            <person name="Barrero-Sicilia C."/>
            <person name="Mateos I."/>
            <person name="Piednoel M."/>
            <person name="Hagmann J."/>
            <person name="Chen-Min-Tao R."/>
            <person name="Iglesias-Fernandez R."/>
            <person name="Schuster S.C."/>
            <person name="Alonso-Blanco C."/>
            <person name="Roudier F."/>
            <person name="Carbonero P."/>
            <person name="Paz-Ares J."/>
            <person name="Davis S.J."/>
            <person name="Pecinka A."/>
            <person name="Quesneville H."/>
            <person name="Colot V."/>
            <person name="Lysak M.A."/>
            <person name="Weigel D."/>
            <person name="Coupland G."/>
            <person name="Schneeberger K."/>
        </authorList>
    </citation>
    <scope>NUCLEOTIDE SEQUENCE [LARGE SCALE GENOMIC DNA]</scope>
    <source>
        <strain evidence="11">cv. Pajares</strain>
    </source>
</reference>
<feature type="binding site" description="axial binding residue" evidence="8">
    <location>
        <position position="384"/>
    </location>
    <ligand>
        <name>heme</name>
        <dbReference type="ChEBI" id="CHEBI:30413"/>
    </ligand>
    <ligandPart>
        <name>Fe</name>
        <dbReference type="ChEBI" id="CHEBI:18248"/>
    </ligandPart>
</feature>
<evidence type="ECO:0000256" key="4">
    <source>
        <dbReference type="ARBA" id="ARBA00022692"/>
    </source>
</evidence>
<dbReference type="PRINTS" id="PR00463">
    <property type="entry name" value="EP450I"/>
</dbReference>
<comment type="subcellular location">
    <subcellularLocation>
        <location evidence="1">Membrane</location>
        <topology evidence="1">Single-pass membrane protein</topology>
    </subcellularLocation>
</comment>
<keyword evidence="11" id="KW-1185">Reference proteome</keyword>
<dbReference type="GO" id="GO:0016020">
    <property type="term" value="C:membrane"/>
    <property type="evidence" value="ECO:0007669"/>
    <property type="project" value="UniProtKB-SubCell"/>
</dbReference>
<name>A0A087HFV8_ARAAL</name>
<sequence length="408" mass="47051">MVEVHELWTLIVSLIVLKLCHWIYQWNNPKCNGKLPPGSMGFPIIGETFELMKPHDALQFSTFLKKRILRHGQLFRTSLFGGKVIISMDNELNMEMAKKNYVPGLKLRIIEDIDLLARKYMEEGATNGYLDVKETASMILIECLAKKVMGEMEPEAAKELALCWRFFPSGWFRFPFNIPGTGLYKMIKARKKMMKLLKETVMKKKASGEEFGEFFNIIFKEMEGGKERMSVENAIEYIYTFFLIANETTPRILATIVKLVSENPKVMHELHKEHAGILGFKTEKGAGLTWEDYKSMTFTQMVINESLRITTTVPTVHRIPEHDIKVGDYTIPAGWTFMGYPSVHYNPEKYDDPFVFSPWRWKGKDLGAIVSKNYIPFGAGPRLCVGADFAKLLMTIFLHHLCRYRFIL</sequence>
<dbReference type="GO" id="GO:0016132">
    <property type="term" value="P:brassinosteroid biosynthetic process"/>
    <property type="evidence" value="ECO:0007669"/>
    <property type="project" value="TreeGrafter"/>
</dbReference>
<keyword evidence="4" id="KW-0812">Transmembrane</keyword>
<dbReference type="InterPro" id="IPR002401">
    <property type="entry name" value="Cyt_P450_E_grp-I"/>
</dbReference>
<protein>
    <recommendedName>
        <fullName evidence="12">Cytochrome p450</fullName>
    </recommendedName>
</protein>
<dbReference type="InterPro" id="IPR001128">
    <property type="entry name" value="Cyt_P450"/>
</dbReference>
<keyword evidence="7 8" id="KW-0408">Iron</keyword>
<dbReference type="Pfam" id="PF00067">
    <property type="entry name" value="p450"/>
    <property type="match status" value="1"/>
</dbReference>
<dbReference type="SUPFAM" id="SSF48264">
    <property type="entry name" value="Cytochrome P450"/>
    <property type="match status" value="1"/>
</dbReference>
<dbReference type="EMBL" id="CM002870">
    <property type="protein sequence ID" value="KFK41010.1"/>
    <property type="molecule type" value="Genomic_DNA"/>
</dbReference>
<comment type="cofactor">
    <cofactor evidence="8">
        <name>heme</name>
        <dbReference type="ChEBI" id="CHEBI:30413"/>
    </cofactor>
</comment>
<evidence type="ECO:0000256" key="7">
    <source>
        <dbReference type="ARBA" id="ARBA00023004"/>
    </source>
</evidence>
<dbReference type="PANTHER" id="PTHR24286:SF204">
    <property type="entry name" value="CYTOCHROME P450 FAMILY PROTEIN-RELATED"/>
    <property type="match status" value="1"/>
</dbReference>
<dbReference type="GO" id="GO:0005506">
    <property type="term" value="F:iron ion binding"/>
    <property type="evidence" value="ECO:0007669"/>
    <property type="project" value="InterPro"/>
</dbReference>
<dbReference type="GO" id="GO:0020037">
    <property type="term" value="F:heme binding"/>
    <property type="evidence" value="ECO:0007669"/>
    <property type="project" value="InterPro"/>
</dbReference>
<dbReference type="Proteomes" id="UP000029120">
    <property type="component" value="Chromosome 2"/>
</dbReference>
<dbReference type="GO" id="GO:0016125">
    <property type="term" value="P:sterol metabolic process"/>
    <property type="evidence" value="ECO:0007669"/>
    <property type="project" value="TreeGrafter"/>
</dbReference>
<evidence type="ECO:0000256" key="1">
    <source>
        <dbReference type="ARBA" id="ARBA00004167"/>
    </source>
</evidence>
<evidence type="ECO:0000256" key="2">
    <source>
        <dbReference type="ARBA" id="ARBA00010617"/>
    </source>
</evidence>